<dbReference type="AlphaFoldDB" id="A0A3B0VAG3"/>
<name>A0A3B0VAG3_9ZZZZ</name>
<accession>A0A3B0VAG3</accession>
<proteinExistence type="predicted"/>
<dbReference type="EMBL" id="UOEY01000105">
    <property type="protein sequence ID" value="VAW40595.1"/>
    <property type="molecule type" value="Genomic_DNA"/>
</dbReference>
<evidence type="ECO:0000313" key="1">
    <source>
        <dbReference type="EMBL" id="VAW40595.1"/>
    </source>
</evidence>
<gene>
    <name evidence="1" type="ORF">MNBD_DELTA04-1349</name>
</gene>
<sequence>MGTKLSRERPLFYIDREGEALVSSIYMALCVFKADWQTMNRS</sequence>
<protein>
    <submittedName>
        <fullName evidence="1">Uncharacterized protein</fullName>
    </submittedName>
</protein>
<organism evidence="1">
    <name type="scientific">hydrothermal vent metagenome</name>
    <dbReference type="NCBI Taxonomy" id="652676"/>
    <lineage>
        <taxon>unclassified sequences</taxon>
        <taxon>metagenomes</taxon>
        <taxon>ecological metagenomes</taxon>
    </lineage>
</organism>
<reference evidence="1" key="1">
    <citation type="submission" date="2018-06" db="EMBL/GenBank/DDBJ databases">
        <authorList>
            <person name="Zhirakovskaya E."/>
        </authorList>
    </citation>
    <scope>NUCLEOTIDE SEQUENCE</scope>
</reference>